<protein>
    <submittedName>
        <fullName evidence="1">Uncharacterized protein</fullName>
    </submittedName>
</protein>
<comment type="caution">
    <text evidence="1">The sequence shown here is derived from an EMBL/GenBank/DDBJ whole genome shotgun (WGS) entry which is preliminary data.</text>
</comment>
<evidence type="ECO:0000313" key="2">
    <source>
        <dbReference type="Proteomes" id="UP000215483"/>
    </source>
</evidence>
<dbReference type="OrthoDB" id="4169843at2"/>
<accession>A0A233SVA3</accession>
<reference evidence="1 2" key="1">
    <citation type="submission" date="2016-07" db="EMBL/GenBank/DDBJ databases">
        <title>Draft genome of Streptomyces diastatochromogenes.</title>
        <authorList>
            <person name="Podduturi R."/>
            <person name="Lukassen M.B."/>
            <person name="Clausen N."/>
            <person name="Nielsen J.L."/>
            <person name="Jorgensen N.O."/>
        </authorList>
    </citation>
    <scope>NUCLEOTIDE SEQUENCE [LARGE SCALE GENOMIC DNA]</scope>
    <source>
        <strain evidence="1 2">DSM 40608</strain>
    </source>
</reference>
<dbReference type="AlphaFoldDB" id="A0A233SVA3"/>
<dbReference type="RefSeq" id="WP_094214745.1">
    <property type="nucleotide sequence ID" value="NZ_MCGQ01000005.1"/>
</dbReference>
<keyword evidence="2" id="KW-1185">Reference proteome</keyword>
<proteinExistence type="predicted"/>
<dbReference type="InterPro" id="IPR045948">
    <property type="entry name" value="DUF6368"/>
</dbReference>
<gene>
    <name evidence="1" type="ORF">BEK98_02785</name>
</gene>
<dbReference type="EMBL" id="MCGQ01000005">
    <property type="protein sequence ID" value="OXY99586.1"/>
    <property type="molecule type" value="Genomic_DNA"/>
</dbReference>
<organism evidence="1 2">
    <name type="scientific">Streptomyces diastatochromogenes</name>
    <dbReference type="NCBI Taxonomy" id="42236"/>
    <lineage>
        <taxon>Bacteria</taxon>
        <taxon>Bacillati</taxon>
        <taxon>Actinomycetota</taxon>
        <taxon>Actinomycetes</taxon>
        <taxon>Kitasatosporales</taxon>
        <taxon>Streptomycetaceae</taxon>
        <taxon>Streptomyces</taxon>
    </lineage>
</organism>
<dbReference type="Proteomes" id="UP000215483">
    <property type="component" value="Unassembled WGS sequence"/>
</dbReference>
<dbReference type="Pfam" id="PF19895">
    <property type="entry name" value="DUF6368"/>
    <property type="match status" value="1"/>
</dbReference>
<sequence length="175" mass="18846">MAGPVVGLWLFDEARGAQDVVAGLLPWLETFCDPVRPAGDGHADFWIADARPLGLKQADVDGTGCFTLGADEQIPADDEDYAAFSRPPTHGIALFAGSSGRPNHRTLGHLALTLARRLDAPIDFDGMLFEGPSPFPGTLREVSYDTGDGERSVRHVGDAEFLAAWLRHPGFHLVK</sequence>
<evidence type="ECO:0000313" key="1">
    <source>
        <dbReference type="EMBL" id="OXY99586.1"/>
    </source>
</evidence>
<name>A0A233SVA3_STRDA</name>